<evidence type="ECO:0000256" key="1">
    <source>
        <dbReference type="ARBA" id="ARBA00004496"/>
    </source>
</evidence>
<keyword evidence="5" id="KW-0804">Transcription</keyword>
<dbReference type="InterPro" id="IPR001789">
    <property type="entry name" value="Sig_transdc_resp-reg_receiver"/>
</dbReference>
<evidence type="ECO:0000259" key="8">
    <source>
        <dbReference type="PROSITE" id="PS50110"/>
    </source>
</evidence>
<reference evidence="9 10" key="1">
    <citation type="submission" date="2021-01" db="EMBL/GenBank/DDBJ databases">
        <title>FDA dAtabase for Regulatory Grade micrObial Sequences (FDA-ARGOS): Supporting development and validation of Infectious Disease Dx tests.</title>
        <authorList>
            <person name="Nelson B."/>
            <person name="Plummer A."/>
            <person name="Tallon L."/>
            <person name="Sadzewicz L."/>
            <person name="Zhao X."/>
            <person name="Boylan J."/>
            <person name="Ott S."/>
            <person name="Bowen H."/>
            <person name="Vavikolanu K."/>
            <person name="Mehta A."/>
            <person name="Aluvathingal J."/>
            <person name="Nadendla S."/>
            <person name="Myers T."/>
            <person name="Yan Y."/>
            <person name="Sichtig H."/>
        </authorList>
    </citation>
    <scope>NUCLEOTIDE SEQUENCE [LARGE SCALE GENOMIC DNA]</scope>
    <source>
        <strain evidence="9 10">FDAARGOS_1161</strain>
    </source>
</reference>
<dbReference type="InterPro" id="IPR000792">
    <property type="entry name" value="Tscrpt_reg_LuxR_C"/>
</dbReference>
<proteinExistence type="predicted"/>
<dbReference type="PANTHER" id="PTHR43214:SF43">
    <property type="entry name" value="TWO-COMPONENT RESPONSE REGULATOR"/>
    <property type="match status" value="1"/>
</dbReference>
<dbReference type="PRINTS" id="PR00038">
    <property type="entry name" value="HTHLUXR"/>
</dbReference>
<organism evidence="9 10">
    <name type="scientific">Peribacillus psychrosaccharolyticus</name>
    <name type="common">Bacillus psychrosaccharolyticus</name>
    <dbReference type="NCBI Taxonomy" id="1407"/>
    <lineage>
        <taxon>Bacteria</taxon>
        <taxon>Bacillati</taxon>
        <taxon>Bacillota</taxon>
        <taxon>Bacilli</taxon>
        <taxon>Bacillales</taxon>
        <taxon>Bacillaceae</taxon>
        <taxon>Peribacillus</taxon>
    </lineage>
</organism>
<sequence length="212" mass="23424">MRLILADDHHIVRKGLVLFLGTHKDLEIIGEAENGLIAIELAKTLNPDIILMDLSMPILDGIEATKAILAENPEAKIMILTSFSDKDHVIPALEAGASGYQFKDSDPDQLVTAIRSLYQGEKQLDPKVTSSLLTYLQGQKEHSPIQELTKREKEVLKEITLGKSNKEIAAALFITEKTVKTHISNILSKLCLQDRTQAALYAVRNGLDQTTN</sequence>
<dbReference type="Pfam" id="PF00072">
    <property type="entry name" value="Response_reg"/>
    <property type="match status" value="1"/>
</dbReference>
<gene>
    <name evidence="9" type="ORF">I6J18_03750</name>
</gene>
<evidence type="ECO:0000313" key="9">
    <source>
        <dbReference type="EMBL" id="QQT02522.1"/>
    </source>
</evidence>
<dbReference type="GO" id="GO:0003677">
    <property type="term" value="F:DNA binding"/>
    <property type="evidence" value="ECO:0007669"/>
    <property type="project" value="UniProtKB-KW"/>
</dbReference>
<comment type="subcellular location">
    <subcellularLocation>
        <location evidence="1">Cytoplasm</location>
    </subcellularLocation>
</comment>
<evidence type="ECO:0000256" key="3">
    <source>
        <dbReference type="ARBA" id="ARBA00023015"/>
    </source>
</evidence>
<keyword evidence="2 6" id="KW-0597">Phosphoprotein</keyword>
<feature type="domain" description="Response regulatory" evidence="8">
    <location>
        <begin position="2"/>
        <end position="118"/>
    </location>
</feature>
<dbReference type="CDD" id="cd06170">
    <property type="entry name" value="LuxR_C_like"/>
    <property type="match status" value="1"/>
</dbReference>
<evidence type="ECO:0000256" key="4">
    <source>
        <dbReference type="ARBA" id="ARBA00023125"/>
    </source>
</evidence>
<evidence type="ECO:0000256" key="2">
    <source>
        <dbReference type="ARBA" id="ARBA00022553"/>
    </source>
</evidence>
<dbReference type="SUPFAM" id="SSF46894">
    <property type="entry name" value="C-terminal effector domain of the bipartite response regulators"/>
    <property type="match status" value="1"/>
</dbReference>
<dbReference type="Gene3D" id="3.40.50.2300">
    <property type="match status" value="1"/>
</dbReference>
<dbReference type="InterPro" id="IPR039420">
    <property type="entry name" value="WalR-like"/>
</dbReference>
<dbReference type="AlphaFoldDB" id="A0A974NR85"/>
<protein>
    <submittedName>
        <fullName evidence="9">Response regulator transcription factor</fullName>
    </submittedName>
</protein>
<dbReference type="InterPro" id="IPR011006">
    <property type="entry name" value="CheY-like_superfamily"/>
</dbReference>
<evidence type="ECO:0000256" key="6">
    <source>
        <dbReference type="PROSITE-ProRule" id="PRU00169"/>
    </source>
</evidence>
<dbReference type="GO" id="GO:0006355">
    <property type="term" value="P:regulation of DNA-templated transcription"/>
    <property type="evidence" value="ECO:0007669"/>
    <property type="project" value="InterPro"/>
</dbReference>
<feature type="modified residue" description="4-aspartylphosphate" evidence="6">
    <location>
        <position position="53"/>
    </location>
</feature>
<evidence type="ECO:0000256" key="5">
    <source>
        <dbReference type="ARBA" id="ARBA00023163"/>
    </source>
</evidence>
<dbReference type="PROSITE" id="PS50043">
    <property type="entry name" value="HTH_LUXR_2"/>
    <property type="match status" value="1"/>
</dbReference>
<dbReference type="Proteomes" id="UP000595254">
    <property type="component" value="Chromosome"/>
</dbReference>
<dbReference type="InterPro" id="IPR058245">
    <property type="entry name" value="NreC/VraR/RcsB-like_REC"/>
</dbReference>
<dbReference type="SUPFAM" id="SSF52172">
    <property type="entry name" value="CheY-like"/>
    <property type="match status" value="1"/>
</dbReference>
<feature type="domain" description="HTH luxR-type" evidence="7">
    <location>
        <begin position="141"/>
        <end position="206"/>
    </location>
</feature>
<dbReference type="GO" id="GO:0005737">
    <property type="term" value="C:cytoplasm"/>
    <property type="evidence" value="ECO:0007669"/>
    <property type="project" value="UniProtKB-SubCell"/>
</dbReference>
<dbReference type="EMBL" id="CP068053">
    <property type="protein sequence ID" value="QQT02522.1"/>
    <property type="molecule type" value="Genomic_DNA"/>
</dbReference>
<evidence type="ECO:0000259" key="7">
    <source>
        <dbReference type="PROSITE" id="PS50043"/>
    </source>
</evidence>
<dbReference type="PROSITE" id="PS50110">
    <property type="entry name" value="RESPONSE_REGULATORY"/>
    <property type="match status" value="1"/>
</dbReference>
<dbReference type="GO" id="GO:0000160">
    <property type="term" value="P:phosphorelay signal transduction system"/>
    <property type="evidence" value="ECO:0007669"/>
    <property type="project" value="InterPro"/>
</dbReference>
<dbReference type="InterPro" id="IPR016032">
    <property type="entry name" value="Sig_transdc_resp-reg_C-effctor"/>
</dbReference>
<dbReference type="SMART" id="SM00448">
    <property type="entry name" value="REC"/>
    <property type="match status" value="1"/>
</dbReference>
<dbReference type="PANTHER" id="PTHR43214">
    <property type="entry name" value="TWO-COMPONENT RESPONSE REGULATOR"/>
    <property type="match status" value="1"/>
</dbReference>
<dbReference type="Pfam" id="PF00196">
    <property type="entry name" value="GerE"/>
    <property type="match status" value="1"/>
</dbReference>
<dbReference type="SMART" id="SM00421">
    <property type="entry name" value="HTH_LUXR"/>
    <property type="match status" value="1"/>
</dbReference>
<keyword evidence="3" id="KW-0805">Transcription regulation</keyword>
<dbReference type="CDD" id="cd17535">
    <property type="entry name" value="REC_NarL-like"/>
    <property type="match status" value="1"/>
</dbReference>
<dbReference type="KEGG" id="ppsr:I6J18_03750"/>
<keyword evidence="4" id="KW-0238">DNA-binding</keyword>
<name>A0A974NR85_PERPY</name>
<dbReference type="PROSITE" id="PS00622">
    <property type="entry name" value="HTH_LUXR_1"/>
    <property type="match status" value="1"/>
</dbReference>
<accession>A0A974NR85</accession>
<evidence type="ECO:0000313" key="10">
    <source>
        <dbReference type="Proteomes" id="UP000595254"/>
    </source>
</evidence>
<keyword evidence="10" id="KW-1185">Reference proteome</keyword>